<dbReference type="Proteomes" id="UP001189624">
    <property type="component" value="Chromosome 6"/>
</dbReference>
<protein>
    <submittedName>
        <fullName evidence="2">Uncharacterized protein</fullName>
    </submittedName>
</protein>
<gene>
    <name evidence="2" type="ORF">AYBTSS11_LOCUS20504</name>
</gene>
<keyword evidence="1" id="KW-0812">Transmembrane</keyword>
<evidence type="ECO:0000313" key="3">
    <source>
        <dbReference type="Proteomes" id="UP001189624"/>
    </source>
</evidence>
<name>A0AA86SU20_9FABA</name>
<proteinExistence type="predicted"/>
<dbReference type="EMBL" id="OY731403">
    <property type="protein sequence ID" value="CAJ1964784.1"/>
    <property type="molecule type" value="Genomic_DNA"/>
</dbReference>
<evidence type="ECO:0000256" key="1">
    <source>
        <dbReference type="SAM" id="Phobius"/>
    </source>
</evidence>
<dbReference type="AlphaFoldDB" id="A0AA86SU20"/>
<organism evidence="2 3">
    <name type="scientific">Sphenostylis stenocarpa</name>
    <dbReference type="NCBI Taxonomy" id="92480"/>
    <lineage>
        <taxon>Eukaryota</taxon>
        <taxon>Viridiplantae</taxon>
        <taxon>Streptophyta</taxon>
        <taxon>Embryophyta</taxon>
        <taxon>Tracheophyta</taxon>
        <taxon>Spermatophyta</taxon>
        <taxon>Magnoliopsida</taxon>
        <taxon>eudicotyledons</taxon>
        <taxon>Gunneridae</taxon>
        <taxon>Pentapetalae</taxon>
        <taxon>rosids</taxon>
        <taxon>fabids</taxon>
        <taxon>Fabales</taxon>
        <taxon>Fabaceae</taxon>
        <taxon>Papilionoideae</taxon>
        <taxon>50 kb inversion clade</taxon>
        <taxon>NPAAA clade</taxon>
        <taxon>indigoferoid/millettioid clade</taxon>
        <taxon>Phaseoleae</taxon>
        <taxon>Sphenostylis</taxon>
    </lineage>
</organism>
<feature type="transmembrane region" description="Helical" evidence="1">
    <location>
        <begin position="60"/>
        <end position="81"/>
    </location>
</feature>
<keyword evidence="1" id="KW-0472">Membrane</keyword>
<keyword evidence="1" id="KW-1133">Transmembrane helix</keyword>
<sequence>MAVPHKVNEDEANLPASQSQLYQLPNLNFEQEDIDCLTMLNESMCKPFGLRTLSMKDKSWFNTLGFVPLVELLMEIMHPLLARKVFD</sequence>
<dbReference type="Gramene" id="rna-AYBTSS11_LOCUS20504">
    <property type="protein sequence ID" value="CAJ1964784.1"/>
    <property type="gene ID" value="gene-AYBTSS11_LOCUS20504"/>
</dbReference>
<reference evidence="2" key="1">
    <citation type="submission" date="2023-10" db="EMBL/GenBank/DDBJ databases">
        <authorList>
            <person name="Domelevo Entfellner J.-B."/>
        </authorList>
    </citation>
    <scope>NUCLEOTIDE SEQUENCE</scope>
</reference>
<accession>A0AA86SU20</accession>
<evidence type="ECO:0000313" key="2">
    <source>
        <dbReference type="EMBL" id="CAJ1964784.1"/>
    </source>
</evidence>
<keyword evidence="3" id="KW-1185">Reference proteome</keyword>